<dbReference type="PANTHER" id="PTHR43363">
    <property type="entry name" value="HYPOXANTHINE PHOSPHORIBOSYLTRANSFERASE"/>
    <property type="match status" value="1"/>
</dbReference>
<reference evidence="5" key="1">
    <citation type="submission" date="2018-09" db="EMBL/GenBank/DDBJ databases">
        <title>Complete genome sequence of thermophilic cyanobacteria strain Thermosynechococcus elongatus PKUAC-SCTE542.</title>
        <authorList>
            <person name="Liang Y."/>
            <person name="Tang J."/>
            <person name="Daroch M."/>
        </authorList>
    </citation>
    <scope>NUCLEOTIDE SEQUENCE [LARGE SCALE GENOMIC DNA]</scope>
    <source>
        <strain evidence="5">E542</strain>
    </source>
</reference>
<dbReference type="KEGG" id="tsq:D3A95_11960"/>
<dbReference type="Pfam" id="PF00156">
    <property type="entry name" value="Pribosyltran"/>
    <property type="match status" value="1"/>
</dbReference>
<dbReference type="CDD" id="cd06223">
    <property type="entry name" value="PRTases_typeI"/>
    <property type="match status" value="1"/>
</dbReference>
<dbReference type="PANTHER" id="PTHR43363:SF1">
    <property type="entry name" value="HYPOXANTHINE-GUANINE PHOSPHORIBOSYLTRANSFERASE"/>
    <property type="match status" value="1"/>
</dbReference>
<proteinExistence type="predicted"/>
<protein>
    <submittedName>
        <fullName evidence="4">Phosphoribosyltransferase</fullName>
    </submittedName>
</protein>
<dbReference type="InterPro" id="IPR029057">
    <property type="entry name" value="PRTase-like"/>
</dbReference>
<dbReference type="SUPFAM" id="SSF53271">
    <property type="entry name" value="PRTase-like"/>
    <property type="match status" value="1"/>
</dbReference>
<evidence type="ECO:0000256" key="2">
    <source>
        <dbReference type="ARBA" id="ARBA00022679"/>
    </source>
</evidence>
<evidence type="ECO:0000313" key="4">
    <source>
        <dbReference type="EMBL" id="AXY68759.1"/>
    </source>
</evidence>
<feature type="domain" description="Phosphoribosyltransferase" evidence="3">
    <location>
        <begin position="8"/>
        <end position="157"/>
    </location>
</feature>
<evidence type="ECO:0000256" key="1">
    <source>
        <dbReference type="ARBA" id="ARBA00022676"/>
    </source>
</evidence>
<dbReference type="AlphaFoldDB" id="A0A3B7MDR7"/>
<keyword evidence="1 4" id="KW-0328">Glycosyltransferase</keyword>
<dbReference type="InterPro" id="IPR000836">
    <property type="entry name" value="PRTase_dom"/>
</dbReference>
<dbReference type="EMBL" id="CP032152">
    <property type="protein sequence ID" value="AXY68759.1"/>
    <property type="molecule type" value="Genomic_DNA"/>
</dbReference>
<keyword evidence="2 4" id="KW-0808">Transferase</keyword>
<organism evidence="4 5">
    <name type="scientific">Thermosynechococcus sichuanensis E542</name>
    <dbReference type="NCBI Taxonomy" id="2016101"/>
    <lineage>
        <taxon>Bacteria</taxon>
        <taxon>Bacillati</taxon>
        <taxon>Cyanobacteriota</taxon>
        <taxon>Cyanophyceae</taxon>
        <taxon>Acaryochloridales</taxon>
        <taxon>Thermosynechococcaceae</taxon>
        <taxon>Thermosynechococcus</taxon>
        <taxon>Thermosynechococcus sichuanensis</taxon>
    </lineage>
</organism>
<dbReference type="RefSeq" id="WP_181495195.1">
    <property type="nucleotide sequence ID" value="NZ_CP032152.1"/>
</dbReference>
<dbReference type="GO" id="GO:0016757">
    <property type="term" value="F:glycosyltransferase activity"/>
    <property type="evidence" value="ECO:0007669"/>
    <property type="project" value="UniProtKB-KW"/>
</dbReference>
<evidence type="ECO:0000313" key="5">
    <source>
        <dbReference type="Proteomes" id="UP000261812"/>
    </source>
</evidence>
<evidence type="ECO:0000259" key="3">
    <source>
        <dbReference type="Pfam" id="PF00156"/>
    </source>
</evidence>
<keyword evidence="5" id="KW-1185">Reference proteome</keyword>
<accession>A0A3B7MDR7</accession>
<dbReference type="Proteomes" id="UP000261812">
    <property type="component" value="Chromosome"/>
</dbReference>
<dbReference type="Gene3D" id="3.40.50.2020">
    <property type="match status" value="1"/>
</dbReference>
<gene>
    <name evidence="4" type="ORF">D3A95_11960</name>
</gene>
<name>A0A3B7MDR7_9CYAN</name>
<sequence length="172" mass="19713">MADLYVDWDEYHRTIEQLAIAIYESGWQFNQILCLAKGGLRVGDILSRLFNQPLAILAVSSYGGANNQERRRITFARDLTMTTATLGSHVLLVDDLVDSGLSLQKTLRWLEVKYGFAVEEVRTAVLWYKAASCIRPDYYVHYLPENPWIHQPFERYEQLTAADLARTLTPCP</sequence>